<dbReference type="PANTHER" id="PTHR10151:SF120">
    <property type="entry name" value="BIS(5'-ADENOSYL)-TRIPHOSPHATASE"/>
    <property type="match status" value="1"/>
</dbReference>
<organism evidence="1 2">
    <name type="scientific">Rhizoctonia solani</name>
    <dbReference type="NCBI Taxonomy" id="456999"/>
    <lineage>
        <taxon>Eukaryota</taxon>
        <taxon>Fungi</taxon>
        <taxon>Dikarya</taxon>
        <taxon>Basidiomycota</taxon>
        <taxon>Agaricomycotina</taxon>
        <taxon>Agaricomycetes</taxon>
        <taxon>Cantharellales</taxon>
        <taxon>Ceratobasidiaceae</taxon>
        <taxon>Rhizoctonia</taxon>
    </lineage>
</organism>
<dbReference type="CDD" id="cd16018">
    <property type="entry name" value="Enpp"/>
    <property type="match status" value="1"/>
</dbReference>
<sequence>MSYDYLTSYFASRNVAITGQSCWTGLFPESHGIIANEFIEPDTGAHFFYQHPDESRDADWWGGEPMWETAVKAGLKTANLMWPGPPVTRNGHKPTHFIPFRINMSLQDKSDQILNWIDLPFDERPQLITMYEPMIDDVGHHHGPDSPQMTDALMNIDVFAHSVRAGLSSRNLSSIVDVIFLSDHGMAPTHDRKWIYLDDILGEEGADEIDWKLGQPSAGLWFHPGANVTRHLEKLYRAAARPPHNFKVYTATSDVWPNVYNGVEIPPGLQNPFPPHKHFSPDHNSRIPPIYVVPELGCGPFTDRVRAQVFAQAQAQPATISPASNRFTRTSPAPAIYAPQTHNTTSKPPIYVPPRGGGNGPVLIDKFQNVEVYASN</sequence>
<dbReference type="Proteomes" id="UP000663853">
    <property type="component" value="Unassembled WGS sequence"/>
</dbReference>
<reference evidence="1" key="1">
    <citation type="submission" date="2021-01" db="EMBL/GenBank/DDBJ databases">
        <authorList>
            <person name="Kaushik A."/>
        </authorList>
    </citation>
    <scope>NUCLEOTIDE SEQUENCE</scope>
    <source>
        <strain evidence="1">AG6-10EEA</strain>
    </source>
</reference>
<dbReference type="InterPro" id="IPR017850">
    <property type="entry name" value="Alkaline_phosphatase_core_sf"/>
</dbReference>
<dbReference type="PANTHER" id="PTHR10151">
    <property type="entry name" value="ECTONUCLEOTIDE PYROPHOSPHATASE/PHOSPHODIESTERASE"/>
    <property type="match status" value="1"/>
</dbReference>
<proteinExistence type="predicted"/>
<accession>A0A8H3B022</accession>
<name>A0A8H3B022_9AGAM</name>
<dbReference type="InterPro" id="IPR002591">
    <property type="entry name" value="Phosphodiest/P_Trfase"/>
</dbReference>
<comment type="caution">
    <text evidence="1">The sequence shown here is derived from an EMBL/GenBank/DDBJ whole genome shotgun (WGS) entry which is preliminary data.</text>
</comment>
<dbReference type="EMBL" id="CAJMXA010000838">
    <property type="protein sequence ID" value="CAE6444471.1"/>
    <property type="molecule type" value="Genomic_DNA"/>
</dbReference>
<evidence type="ECO:0000313" key="2">
    <source>
        <dbReference type="Proteomes" id="UP000663853"/>
    </source>
</evidence>
<evidence type="ECO:0000313" key="1">
    <source>
        <dbReference type="EMBL" id="CAE6444471.1"/>
    </source>
</evidence>
<dbReference type="GO" id="GO:0047429">
    <property type="term" value="F:nucleoside triphosphate diphosphatase activity"/>
    <property type="evidence" value="ECO:0007669"/>
    <property type="project" value="TreeGrafter"/>
</dbReference>
<protein>
    <submittedName>
        <fullName evidence="1">Uncharacterized protein</fullName>
    </submittedName>
</protein>
<dbReference type="Pfam" id="PF01663">
    <property type="entry name" value="Phosphodiest"/>
    <property type="match status" value="1"/>
</dbReference>
<dbReference type="AlphaFoldDB" id="A0A8H3B022"/>
<dbReference type="Gene3D" id="3.40.720.10">
    <property type="entry name" value="Alkaline Phosphatase, subunit A"/>
    <property type="match status" value="1"/>
</dbReference>
<dbReference type="GO" id="GO:0017111">
    <property type="term" value="F:ribonucleoside triphosphate phosphatase activity"/>
    <property type="evidence" value="ECO:0007669"/>
    <property type="project" value="TreeGrafter"/>
</dbReference>
<dbReference type="GO" id="GO:0009141">
    <property type="term" value="P:nucleoside triphosphate metabolic process"/>
    <property type="evidence" value="ECO:0007669"/>
    <property type="project" value="TreeGrafter"/>
</dbReference>
<dbReference type="SUPFAM" id="SSF53649">
    <property type="entry name" value="Alkaline phosphatase-like"/>
    <property type="match status" value="1"/>
</dbReference>
<gene>
    <name evidence="1" type="ORF">RDB_LOCUS40744</name>
</gene>